<keyword evidence="3" id="KW-0067">ATP-binding</keyword>
<keyword evidence="4" id="KW-0902">Two-component regulatory system</keyword>
<name>A0A2G5KCT1_9RHOB</name>
<reference evidence="10 11" key="1">
    <citation type="submission" date="2016-08" db="EMBL/GenBank/DDBJ databases">
        <title>Draft genome of Amylibacter sp. strain 4G11.</title>
        <authorList>
            <person name="Wong S.-K."/>
            <person name="Hamasaki K."/>
            <person name="Yoshizawa S."/>
        </authorList>
    </citation>
    <scope>NUCLEOTIDE SEQUENCE [LARGE SCALE GENOMIC DNA]</scope>
    <source>
        <strain evidence="10 11">4G11</strain>
    </source>
</reference>
<dbReference type="GO" id="GO:0000160">
    <property type="term" value="P:phosphorelay signal transduction system"/>
    <property type="evidence" value="ECO:0007669"/>
    <property type="project" value="UniProtKB-KW"/>
</dbReference>
<keyword evidence="11" id="KW-1185">Reference proteome</keyword>
<evidence type="ECO:0000256" key="4">
    <source>
        <dbReference type="ARBA" id="ARBA00023012"/>
    </source>
</evidence>
<dbReference type="OrthoDB" id="9802388at2"/>
<evidence type="ECO:0000313" key="11">
    <source>
        <dbReference type="Proteomes" id="UP000231516"/>
    </source>
</evidence>
<evidence type="ECO:0000256" key="7">
    <source>
        <dbReference type="PROSITE-ProRule" id="PRU00169"/>
    </source>
</evidence>
<dbReference type="SMART" id="SM00448">
    <property type="entry name" value="REC"/>
    <property type="match status" value="1"/>
</dbReference>
<dbReference type="Pfam" id="PF25601">
    <property type="entry name" value="AAA_lid_14"/>
    <property type="match status" value="1"/>
</dbReference>
<keyword evidence="6" id="KW-0804">Transcription</keyword>
<dbReference type="InterPro" id="IPR058031">
    <property type="entry name" value="AAA_lid_NorR"/>
</dbReference>
<dbReference type="GO" id="GO:0006355">
    <property type="term" value="P:regulation of DNA-templated transcription"/>
    <property type="evidence" value="ECO:0007669"/>
    <property type="project" value="InterPro"/>
</dbReference>
<dbReference type="Pfam" id="PF02954">
    <property type="entry name" value="HTH_8"/>
    <property type="match status" value="1"/>
</dbReference>
<dbReference type="InterPro" id="IPR027417">
    <property type="entry name" value="P-loop_NTPase"/>
</dbReference>
<dbReference type="PANTHER" id="PTHR32071:SF57">
    <property type="entry name" value="C4-DICARBOXYLATE TRANSPORT TRANSCRIPTIONAL REGULATORY PROTEIN DCTD"/>
    <property type="match status" value="1"/>
</dbReference>
<evidence type="ECO:0000256" key="5">
    <source>
        <dbReference type="ARBA" id="ARBA00023015"/>
    </source>
</evidence>
<evidence type="ECO:0000259" key="8">
    <source>
        <dbReference type="PROSITE" id="PS50045"/>
    </source>
</evidence>
<dbReference type="GO" id="GO:0043565">
    <property type="term" value="F:sequence-specific DNA binding"/>
    <property type="evidence" value="ECO:0007669"/>
    <property type="project" value="InterPro"/>
</dbReference>
<dbReference type="Gene3D" id="3.40.50.2300">
    <property type="match status" value="1"/>
</dbReference>
<feature type="domain" description="Sigma-54 factor interaction" evidence="8">
    <location>
        <begin position="144"/>
        <end position="340"/>
    </location>
</feature>
<comment type="caution">
    <text evidence="10">The sequence shown here is derived from an EMBL/GenBank/DDBJ whole genome shotgun (WGS) entry which is preliminary data.</text>
</comment>
<dbReference type="Gene3D" id="1.10.10.60">
    <property type="entry name" value="Homeodomain-like"/>
    <property type="match status" value="1"/>
</dbReference>
<dbReference type="Gene3D" id="3.40.50.300">
    <property type="entry name" value="P-loop containing nucleotide triphosphate hydrolases"/>
    <property type="match status" value="1"/>
</dbReference>
<proteinExistence type="predicted"/>
<dbReference type="InterPro" id="IPR002197">
    <property type="entry name" value="HTH_Fis"/>
</dbReference>
<accession>A0A2G5KCT1</accession>
<dbReference type="SUPFAM" id="SSF52172">
    <property type="entry name" value="CheY-like"/>
    <property type="match status" value="1"/>
</dbReference>
<dbReference type="PROSITE" id="PS50045">
    <property type="entry name" value="SIGMA54_INTERACT_4"/>
    <property type="match status" value="1"/>
</dbReference>
<protein>
    <recommendedName>
        <fullName evidence="12">Sigma-54-dependent Fis family transcriptional regulator</fullName>
    </recommendedName>
</protein>
<dbReference type="EMBL" id="MDGM01000001">
    <property type="protein sequence ID" value="PIB26852.1"/>
    <property type="molecule type" value="Genomic_DNA"/>
</dbReference>
<feature type="domain" description="Response regulatory" evidence="9">
    <location>
        <begin position="4"/>
        <end position="118"/>
    </location>
</feature>
<sequence length="411" mass="45793">MKPQVILIEDDDALRLSLAQTLDIEGISVIQADGLVQAKRAIRANFAGVILSDIRMPHHDGFDVLAHVKDTDPDLPVVLLTGEADVPMALRAMKEGAYDFLEKPCATETLLKVLHRALSHRSLITQTRQLEQKIRHSDAASVNFPGKTPASKNLRSNLRRVAPLPVHVHLFGPRGVGKKLAAYTIHNLSQDRDVNLAINLQDAGSDEIATLKVPDVPCDLSLKNVELAGAAQQADLLALIKAHPNLRVILSSIHSMDYLLKRGFSEELFSILNLVEINVPTLKRRRDDLPVLFEGFARHTARALNTDMPQVPQSVYANVMAKDWNGNLPELRNYARTIVLGLSVRKHTPQELTLAQQMDAFEKMVLSETLKRNKGKAVDTAKSLGLPRKTFYDRLARYDLRPKDFKPKDPQ</sequence>
<evidence type="ECO:0000256" key="6">
    <source>
        <dbReference type="ARBA" id="ARBA00023163"/>
    </source>
</evidence>
<dbReference type="InterPro" id="IPR001789">
    <property type="entry name" value="Sig_transdc_resp-reg_receiver"/>
</dbReference>
<dbReference type="InterPro" id="IPR009057">
    <property type="entry name" value="Homeodomain-like_sf"/>
</dbReference>
<dbReference type="PANTHER" id="PTHR32071">
    <property type="entry name" value="TRANSCRIPTIONAL REGULATORY PROTEIN"/>
    <property type="match status" value="1"/>
</dbReference>
<dbReference type="Proteomes" id="UP000231516">
    <property type="component" value="Unassembled WGS sequence"/>
</dbReference>
<dbReference type="RefSeq" id="WP_099591196.1">
    <property type="nucleotide sequence ID" value="NZ_MDGM01000001.1"/>
</dbReference>
<organism evidence="10 11">
    <name type="scientific">Paramylibacter kogurei</name>
    <dbReference type="NCBI Taxonomy" id="1889778"/>
    <lineage>
        <taxon>Bacteria</taxon>
        <taxon>Pseudomonadati</taxon>
        <taxon>Pseudomonadota</taxon>
        <taxon>Alphaproteobacteria</taxon>
        <taxon>Rhodobacterales</taxon>
        <taxon>Paracoccaceae</taxon>
        <taxon>Paramylibacter</taxon>
    </lineage>
</organism>
<dbReference type="PROSITE" id="PS50110">
    <property type="entry name" value="RESPONSE_REGULATORY"/>
    <property type="match status" value="1"/>
</dbReference>
<dbReference type="Pfam" id="PF00072">
    <property type="entry name" value="Response_reg"/>
    <property type="match status" value="1"/>
</dbReference>
<keyword evidence="2" id="KW-0547">Nucleotide-binding</keyword>
<evidence type="ECO:0000313" key="10">
    <source>
        <dbReference type="EMBL" id="PIB26852.1"/>
    </source>
</evidence>
<gene>
    <name evidence="10" type="ORF">BFP76_10680</name>
</gene>
<dbReference type="Pfam" id="PF14532">
    <property type="entry name" value="Sigma54_activ_2"/>
    <property type="match status" value="1"/>
</dbReference>
<evidence type="ECO:0000256" key="2">
    <source>
        <dbReference type="ARBA" id="ARBA00022741"/>
    </source>
</evidence>
<dbReference type="Gene3D" id="1.10.8.60">
    <property type="match status" value="1"/>
</dbReference>
<evidence type="ECO:0008006" key="12">
    <source>
        <dbReference type="Google" id="ProtNLM"/>
    </source>
</evidence>
<keyword evidence="1 7" id="KW-0597">Phosphoprotein</keyword>
<dbReference type="AlphaFoldDB" id="A0A2G5KCT1"/>
<dbReference type="InterPro" id="IPR002078">
    <property type="entry name" value="Sigma_54_int"/>
</dbReference>
<dbReference type="SUPFAM" id="SSF52540">
    <property type="entry name" value="P-loop containing nucleoside triphosphate hydrolases"/>
    <property type="match status" value="1"/>
</dbReference>
<keyword evidence="5" id="KW-0805">Transcription regulation</keyword>
<dbReference type="InterPro" id="IPR011006">
    <property type="entry name" value="CheY-like_superfamily"/>
</dbReference>
<dbReference type="GO" id="GO:0005524">
    <property type="term" value="F:ATP binding"/>
    <property type="evidence" value="ECO:0007669"/>
    <property type="project" value="UniProtKB-KW"/>
</dbReference>
<evidence type="ECO:0000256" key="1">
    <source>
        <dbReference type="ARBA" id="ARBA00022553"/>
    </source>
</evidence>
<dbReference type="SUPFAM" id="SSF46689">
    <property type="entry name" value="Homeodomain-like"/>
    <property type="match status" value="1"/>
</dbReference>
<feature type="modified residue" description="4-aspartylphosphate" evidence="7">
    <location>
        <position position="53"/>
    </location>
</feature>
<evidence type="ECO:0000259" key="9">
    <source>
        <dbReference type="PROSITE" id="PS50110"/>
    </source>
</evidence>
<dbReference type="FunFam" id="3.40.50.2300:FF:000018">
    <property type="entry name" value="DNA-binding transcriptional regulator NtrC"/>
    <property type="match status" value="1"/>
</dbReference>
<evidence type="ECO:0000256" key="3">
    <source>
        <dbReference type="ARBA" id="ARBA00022840"/>
    </source>
</evidence>